<dbReference type="RefSeq" id="WP_134080919.1">
    <property type="nucleotide sequence ID" value="NZ_PECL01000002.1"/>
</dbReference>
<keyword evidence="1" id="KW-0472">Membrane</keyword>
<evidence type="ECO:0000313" key="2">
    <source>
        <dbReference type="EMBL" id="TEA09227.1"/>
    </source>
</evidence>
<dbReference type="EMBL" id="PECL01000002">
    <property type="protein sequence ID" value="TEA09227.1"/>
    <property type="molecule type" value="Genomic_DNA"/>
</dbReference>
<protein>
    <submittedName>
        <fullName evidence="2">Uncharacterized protein</fullName>
    </submittedName>
</protein>
<proteinExistence type="predicted"/>
<sequence length="90" mass="9211">MNGVGAGVAPIIQSIGWGVLMTVLFIAGITVIAVMCVKLVQEFKRSEDIKSGKFLGILMAGGGIAALCLGGGAFAVVRLMSAVNQQFGLQ</sequence>
<feature type="transmembrane region" description="Helical" evidence="1">
    <location>
        <begin position="52"/>
        <end position="77"/>
    </location>
</feature>
<keyword evidence="1" id="KW-1133">Transmembrane helix</keyword>
<feature type="transmembrane region" description="Helical" evidence="1">
    <location>
        <begin position="15"/>
        <end position="40"/>
    </location>
</feature>
<accession>A0A4R8T011</accession>
<organism evidence="2 3">
    <name type="scientific">Mycobacteroides salmoniphilum</name>
    <dbReference type="NCBI Taxonomy" id="404941"/>
    <lineage>
        <taxon>Bacteria</taxon>
        <taxon>Bacillati</taxon>
        <taxon>Actinomycetota</taxon>
        <taxon>Actinomycetes</taxon>
        <taxon>Mycobacteriales</taxon>
        <taxon>Mycobacteriaceae</taxon>
        <taxon>Mycobacteroides</taxon>
    </lineage>
</organism>
<dbReference type="Proteomes" id="UP000294604">
    <property type="component" value="Unassembled WGS sequence"/>
</dbReference>
<evidence type="ECO:0000313" key="3">
    <source>
        <dbReference type="Proteomes" id="UP000294604"/>
    </source>
</evidence>
<evidence type="ECO:0000256" key="1">
    <source>
        <dbReference type="SAM" id="Phobius"/>
    </source>
</evidence>
<dbReference type="AlphaFoldDB" id="A0A4R8T011"/>
<gene>
    <name evidence="2" type="ORF">CCUG60884_00217</name>
</gene>
<reference evidence="2 3" key="1">
    <citation type="journal article" date="2019" name="Sci. Rep.">
        <title>Extended insight into the Mycobacterium chelonae-abscessus complex through whole genome sequencing of Mycobacterium salmoniphilum outbreak and Mycobacterium salmoniphilum-like strains.</title>
        <authorList>
            <person name="Behra P.R.K."/>
            <person name="Das S."/>
            <person name="Pettersson B.M.F."/>
            <person name="Shirreff L."/>
            <person name="DuCote T."/>
            <person name="Jacobsson K.G."/>
            <person name="Ennis D.G."/>
            <person name="Kirsebom L.A."/>
        </authorList>
    </citation>
    <scope>NUCLEOTIDE SEQUENCE [LARGE SCALE GENOMIC DNA]</scope>
    <source>
        <strain evidence="2 3">CCUG 60884</strain>
    </source>
</reference>
<keyword evidence="1" id="KW-0812">Transmembrane</keyword>
<comment type="caution">
    <text evidence="2">The sequence shown here is derived from an EMBL/GenBank/DDBJ whole genome shotgun (WGS) entry which is preliminary data.</text>
</comment>
<name>A0A4R8T011_9MYCO</name>